<reference evidence="1 2" key="1">
    <citation type="submission" date="2019-05" db="EMBL/GenBank/DDBJ databases">
        <authorList>
            <person name="Stoner T.H."/>
            <person name="Aull H.G."/>
            <person name="Divens A.M."/>
            <person name="Zack K."/>
            <person name="Garlena R.A."/>
            <person name="Russell D.A."/>
            <person name="Pope W.H."/>
            <person name="Jacobs-Sera D."/>
            <person name="Hatfull G.F."/>
        </authorList>
    </citation>
    <scope>NUCLEOTIDE SEQUENCE [LARGE SCALE GENOMIC DNA]</scope>
</reference>
<dbReference type="GeneID" id="80004780"/>
<organism evidence="1 2">
    <name type="scientific">Microbacterium phage Margaery</name>
    <dbReference type="NCBI Taxonomy" id="2591217"/>
    <lineage>
        <taxon>Viruses</taxon>
        <taxon>Duplodnaviria</taxon>
        <taxon>Heunggongvirae</taxon>
        <taxon>Uroviricota</taxon>
        <taxon>Caudoviricetes</taxon>
        <taxon>Hodgkinviridae</taxon>
        <taxon>Margaeryvirus</taxon>
        <taxon>Margaeryvirus margaery</taxon>
    </lineage>
</organism>
<evidence type="ECO:0000313" key="2">
    <source>
        <dbReference type="Proteomes" id="UP000315956"/>
    </source>
</evidence>
<dbReference type="EMBL" id="MK937606">
    <property type="protein sequence ID" value="QDH93074.1"/>
    <property type="molecule type" value="Genomic_DNA"/>
</dbReference>
<accession>A0A514DHK3</accession>
<gene>
    <name evidence="1" type="primary">16</name>
    <name evidence="1" type="ORF">PBI_MARGAERY_17</name>
</gene>
<dbReference type="RefSeq" id="YP_010751117.1">
    <property type="nucleotide sequence ID" value="NC_073366.1"/>
</dbReference>
<sequence length="218" mass="24550">MGKRPPRKYADKNRTIVTEEWQAWHNRQVALGDDNGWSTLMAAGVDPFTYMPPEDQVIPEEGAWIIVIEVPRGVALDFDVPPLSVWRARHHELNSGGIEIAKSVKVFPQQAVIATPAGDLHLWPHEYKVLSDPSGLIADEHAIIHQLGGSPVLNEDHLFYLQSRGIPHREAVLLLFEQITDPSFIYVTWPDWVVDEMYGAGQPLHRHIALNPRGKARA</sequence>
<keyword evidence="2" id="KW-1185">Reference proteome</keyword>
<dbReference type="SUPFAM" id="SSF101960">
    <property type="entry name" value="Stabilizer of iron transporter SufD"/>
    <property type="match status" value="1"/>
</dbReference>
<evidence type="ECO:0000313" key="1">
    <source>
        <dbReference type="EMBL" id="QDH93074.1"/>
    </source>
</evidence>
<dbReference type="Proteomes" id="UP000315956">
    <property type="component" value="Segment"/>
</dbReference>
<proteinExistence type="predicted"/>
<dbReference type="InterPro" id="IPR037284">
    <property type="entry name" value="SUF_FeS_clus_asmbl_SufBD_sf"/>
</dbReference>
<name>A0A514DHK3_9CAUD</name>
<protein>
    <submittedName>
        <fullName evidence="1">Uncharacterized protein</fullName>
    </submittedName>
</protein>
<dbReference type="KEGG" id="vg:80004780"/>